<name>E4T2Y1_PALPW</name>
<dbReference type="eggNOG" id="COG3176">
    <property type="taxonomic scope" value="Bacteria"/>
</dbReference>
<organism evidence="6 7">
    <name type="scientific">Paludibacter propionicigenes (strain DSM 17365 / JCM 13257 / WB4)</name>
    <dbReference type="NCBI Taxonomy" id="694427"/>
    <lineage>
        <taxon>Bacteria</taxon>
        <taxon>Pseudomonadati</taxon>
        <taxon>Bacteroidota</taxon>
        <taxon>Bacteroidia</taxon>
        <taxon>Bacteroidales</taxon>
        <taxon>Paludibacteraceae</taxon>
        <taxon>Paludibacter</taxon>
    </lineage>
</organism>
<keyword evidence="2" id="KW-0444">Lipid biosynthesis</keyword>
<evidence type="ECO:0000256" key="1">
    <source>
        <dbReference type="ARBA" id="ARBA00005189"/>
    </source>
</evidence>
<dbReference type="InterPro" id="IPR016181">
    <property type="entry name" value="Acyl_CoA_acyltransferase"/>
</dbReference>
<dbReference type="AlphaFoldDB" id="E4T2Y1"/>
<dbReference type="RefSeq" id="WP_013444444.1">
    <property type="nucleotide sequence ID" value="NC_014734.1"/>
</dbReference>
<dbReference type="GO" id="GO:0016746">
    <property type="term" value="F:acyltransferase activity"/>
    <property type="evidence" value="ECO:0007669"/>
    <property type="project" value="UniProtKB-KW"/>
</dbReference>
<dbReference type="PANTHER" id="PTHR37323:SF1">
    <property type="entry name" value="L-ORNITHINE N(ALPHA)-ACYLTRANSFERASE"/>
    <property type="match status" value="1"/>
</dbReference>
<evidence type="ECO:0000256" key="3">
    <source>
        <dbReference type="ARBA" id="ARBA00022679"/>
    </source>
</evidence>
<dbReference type="PANTHER" id="PTHR37323">
    <property type="entry name" value="GCN5-RELATED N-ACETYLTRANSFERASE"/>
    <property type="match status" value="1"/>
</dbReference>
<dbReference type="OrthoDB" id="1113830at2"/>
<keyword evidence="4" id="KW-0443">Lipid metabolism</keyword>
<dbReference type="KEGG" id="ppn:Palpr_0925"/>
<keyword evidence="3" id="KW-0808">Transferase</keyword>
<accession>E4T2Y1</accession>
<dbReference type="EMBL" id="CP002345">
    <property type="protein sequence ID" value="ADQ79075.1"/>
    <property type="molecule type" value="Genomic_DNA"/>
</dbReference>
<gene>
    <name evidence="6" type="ordered locus">Palpr_0925</name>
</gene>
<protein>
    <submittedName>
        <fullName evidence="6">Hemolysin A</fullName>
    </submittedName>
</protein>
<dbReference type="HOGENOM" id="CLU_033329_0_0_10"/>
<evidence type="ECO:0000256" key="2">
    <source>
        <dbReference type="ARBA" id="ARBA00022516"/>
    </source>
</evidence>
<keyword evidence="5" id="KW-0012">Acyltransferase</keyword>
<dbReference type="Pfam" id="PF13444">
    <property type="entry name" value="Acetyltransf_5"/>
    <property type="match status" value="1"/>
</dbReference>
<evidence type="ECO:0000313" key="7">
    <source>
        <dbReference type="Proteomes" id="UP000008718"/>
    </source>
</evidence>
<dbReference type="InterPro" id="IPR052351">
    <property type="entry name" value="Ornithine_N-alpha-AT"/>
</dbReference>
<proteinExistence type="predicted"/>
<dbReference type="Proteomes" id="UP000008718">
    <property type="component" value="Chromosome"/>
</dbReference>
<evidence type="ECO:0000256" key="4">
    <source>
        <dbReference type="ARBA" id="ARBA00023098"/>
    </source>
</evidence>
<keyword evidence="7" id="KW-1185">Reference proteome</keyword>
<evidence type="ECO:0000313" key="6">
    <source>
        <dbReference type="EMBL" id="ADQ79075.1"/>
    </source>
</evidence>
<dbReference type="GO" id="GO:0006629">
    <property type="term" value="P:lipid metabolic process"/>
    <property type="evidence" value="ECO:0007669"/>
    <property type="project" value="UniProtKB-KW"/>
</dbReference>
<reference key="1">
    <citation type="submission" date="2010-11" db="EMBL/GenBank/DDBJ databases">
        <title>The complete genome of Paludibacter propionicigenes DSM 17365.</title>
        <authorList>
            <consortium name="US DOE Joint Genome Institute (JGI-PGF)"/>
            <person name="Lucas S."/>
            <person name="Copeland A."/>
            <person name="Lapidus A."/>
            <person name="Bruce D."/>
            <person name="Goodwin L."/>
            <person name="Pitluck S."/>
            <person name="Kyrpides N."/>
            <person name="Mavromatis K."/>
            <person name="Ivanova N."/>
            <person name="Munk A.C."/>
            <person name="Brettin T."/>
            <person name="Detter J.C."/>
            <person name="Han C."/>
            <person name="Tapia R."/>
            <person name="Land M."/>
            <person name="Hauser L."/>
            <person name="Markowitz V."/>
            <person name="Cheng J.-F."/>
            <person name="Hugenholtz P."/>
            <person name="Woyke T."/>
            <person name="Wu D."/>
            <person name="Gronow S."/>
            <person name="Wellnitz S."/>
            <person name="Brambilla E."/>
            <person name="Klenk H.-P."/>
            <person name="Eisen J.A."/>
        </authorList>
    </citation>
    <scope>NUCLEOTIDE SEQUENCE</scope>
    <source>
        <strain>WB4</strain>
    </source>
</reference>
<reference evidence="6 7" key="2">
    <citation type="journal article" date="2011" name="Stand. Genomic Sci.">
        <title>Complete genome sequence of Paludibacter propionicigenes type strain (WB4).</title>
        <authorList>
            <person name="Gronow S."/>
            <person name="Munk C."/>
            <person name="Lapidus A."/>
            <person name="Nolan M."/>
            <person name="Lucas S."/>
            <person name="Hammon N."/>
            <person name="Deshpande S."/>
            <person name="Cheng J.F."/>
            <person name="Tapia R."/>
            <person name="Han C."/>
            <person name="Goodwin L."/>
            <person name="Pitluck S."/>
            <person name="Liolios K."/>
            <person name="Ivanova N."/>
            <person name="Mavromatis K."/>
            <person name="Mikhailova N."/>
            <person name="Pati A."/>
            <person name="Chen A."/>
            <person name="Palaniappan K."/>
            <person name="Land M."/>
            <person name="Hauser L."/>
            <person name="Chang Y.J."/>
            <person name="Jeffries C.D."/>
            <person name="Brambilla E."/>
            <person name="Rohde M."/>
            <person name="Goker M."/>
            <person name="Detter J.C."/>
            <person name="Woyke T."/>
            <person name="Bristow J."/>
            <person name="Eisen J.A."/>
            <person name="Markowitz V."/>
            <person name="Hugenholtz P."/>
            <person name="Kyrpides N.C."/>
            <person name="Klenk H.P."/>
        </authorList>
    </citation>
    <scope>NUCLEOTIDE SEQUENCE [LARGE SCALE GENOMIC DNA]</scope>
    <source>
        <strain evidence="7">DSM 17365 / JCM 13257 / WB4</strain>
    </source>
</reference>
<comment type="pathway">
    <text evidence="1">Lipid metabolism.</text>
</comment>
<evidence type="ECO:0000256" key="5">
    <source>
        <dbReference type="ARBA" id="ARBA00023315"/>
    </source>
</evidence>
<dbReference type="STRING" id="694427.Palpr_0925"/>
<dbReference type="SUPFAM" id="SSF55729">
    <property type="entry name" value="Acyl-CoA N-acyltransferases (Nat)"/>
    <property type="match status" value="1"/>
</dbReference>
<sequence>MKPIIPPVDKEILKQELSTDKFLRPTNKAHNEIYVTTAHDSPNVMREIGRLREISFRSSGGGTGEEIDTDEYDYMEKPYYQLIVWDPIALEIIGGYRYLPGADVDFDEKGQPKFVMSHLFTFSDKFIKEFLPYTVELGRAFVQPDYQTSKMGTKSLFALDNLWDGLGALTHTVKKARYFIGKVTIYDHYPVTARELIYEYMYRYFPDPDSMISPKKPIHVSLENEQVAKKIFVGNDSSSDYKTLQKTIRHEGVCIPSMFNAYIGLSDTMRFFGSIFDPDFGSVYESGIMITMADLLETKRKRYIDSYLEYLKKVIEERKAAREAKHAEKLARKLLRAELKQKKKQGK</sequence>